<evidence type="ECO:0000256" key="1">
    <source>
        <dbReference type="SAM" id="MobiDB-lite"/>
    </source>
</evidence>
<accession>A0A0B1P7B0</accession>
<dbReference type="AlphaFoldDB" id="A0A0B1P7B0"/>
<sequence>MDDPSNSSEFGDADMEDPSGKAQSEATETVAGEENEKTKIEARGIDVGSQSERLGGRNYIDANSWTA</sequence>
<dbReference type="Proteomes" id="UP000030854">
    <property type="component" value="Unassembled WGS sequence"/>
</dbReference>
<proteinExistence type="predicted"/>
<keyword evidence="3" id="KW-1185">Reference proteome</keyword>
<organism evidence="2 3">
    <name type="scientific">Uncinula necator</name>
    <name type="common">Grape powdery mildew</name>
    <dbReference type="NCBI Taxonomy" id="52586"/>
    <lineage>
        <taxon>Eukaryota</taxon>
        <taxon>Fungi</taxon>
        <taxon>Dikarya</taxon>
        <taxon>Ascomycota</taxon>
        <taxon>Pezizomycotina</taxon>
        <taxon>Leotiomycetes</taxon>
        <taxon>Erysiphales</taxon>
        <taxon>Erysiphaceae</taxon>
        <taxon>Erysiphe</taxon>
    </lineage>
</organism>
<name>A0A0B1P7B0_UNCNE</name>
<evidence type="ECO:0000313" key="3">
    <source>
        <dbReference type="Proteomes" id="UP000030854"/>
    </source>
</evidence>
<reference evidence="2 3" key="1">
    <citation type="journal article" date="2014" name="BMC Genomics">
        <title>Adaptive genomic structural variation in the grape powdery mildew pathogen, Erysiphe necator.</title>
        <authorList>
            <person name="Jones L."/>
            <person name="Riaz S."/>
            <person name="Morales-Cruz A."/>
            <person name="Amrine K.C."/>
            <person name="McGuire B."/>
            <person name="Gubler W.D."/>
            <person name="Walker M.A."/>
            <person name="Cantu D."/>
        </authorList>
    </citation>
    <scope>NUCLEOTIDE SEQUENCE [LARGE SCALE GENOMIC DNA]</scope>
    <source>
        <strain evidence="3">c</strain>
    </source>
</reference>
<protein>
    <submittedName>
        <fullName evidence="2">Uncharacterized protein</fullName>
    </submittedName>
</protein>
<comment type="caution">
    <text evidence="2">The sequence shown here is derived from an EMBL/GenBank/DDBJ whole genome shotgun (WGS) entry which is preliminary data.</text>
</comment>
<dbReference type="EMBL" id="JNVN01000800">
    <property type="protein sequence ID" value="KHJ34592.1"/>
    <property type="molecule type" value="Genomic_DNA"/>
</dbReference>
<feature type="region of interest" description="Disordered" evidence="1">
    <location>
        <begin position="1"/>
        <end position="67"/>
    </location>
</feature>
<dbReference type="HOGENOM" id="CLU_2814337_0_0_1"/>
<evidence type="ECO:0000313" key="2">
    <source>
        <dbReference type="EMBL" id="KHJ34592.1"/>
    </source>
</evidence>
<gene>
    <name evidence="2" type="ORF">EV44_g1986</name>
</gene>
<feature type="compositionally biased region" description="Basic and acidic residues" evidence="1">
    <location>
        <begin position="34"/>
        <end position="44"/>
    </location>
</feature>